<proteinExistence type="inferred from homology"/>
<feature type="domain" description="Beta-lactamase-related" evidence="2">
    <location>
        <begin position="255"/>
        <end position="623"/>
    </location>
</feature>
<dbReference type="Gene3D" id="3.90.226.10">
    <property type="entry name" value="2-enoyl-CoA Hydratase, Chain A, domain 1"/>
    <property type="match status" value="1"/>
</dbReference>
<dbReference type="OrthoDB" id="410130at2759"/>
<dbReference type="Gene3D" id="1.10.12.10">
    <property type="entry name" value="Lyase 2-enoyl-coa Hydratase, Chain A, domain 2"/>
    <property type="match status" value="1"/>
</dbReference>
<dbReference type="GO" id="GO:0003824">
    <property type="term" value="F:catalytic activity"/>
    <property type="evidence" value="ECO:0007669"/>
    <property type="project" value="InterPro"/>
</dbReference>
<evidence type="ECO:0000259" key="2">
    <source>
        <dbReference type="Pfam" id="PF00144"/>
    </source>
</evidence>
<dbReference type="InterPro" id="IPR014748">
    <property type="entry name" value="Enoyl-CoA_hydra_C"/>
</dbReference>
<accession>A0A812NYE3</accession>
<dbReference type="Pfam" id="PF00144">
    <property type="entry name" value="Beta-lactamase"/>
    <property type="match status" value="1"/>
</dbReference>
<dbReference type="InterPro" id="IPR001753">
    <property type="entry name" value="Enoyl-CoA_hydra/iso"/>
</dbReference>
<evidence type="ECO:0000256" key="1">
    <source>
        <dbReference type="RuleBase" id="RU003707"/>
    </source>
</evidence>
<protein>
    <recommendedName>
        <fullName evidence="2">Beta-lactamase-related domain-containing protein</fullName>
    </recommendedName>
</protein>
<organism evidence="3 4">
    <name type="scientific">Symbiodinium pilosum</name>
    <name type="common">Dinoflagellate</name>
    <dbReference type="NCBI Taxonomy" id="2952"/>
    <lineage>
        <taxon>Eukaryota</taxon>
        <taxon>Sar</taxon>
        <taxon>Alveolata</taxon>
        <taxon>Dinophyceae</taxon>
        <taxon>Suessiales</taxon>
        <taxon>Symbiodiniaceae</taxon>
        <taxon>Symbiodinium</taxon>
    </lineage>
</organism>
<dbReference type="NCBIfam" id="NF006699">
    <property type="entry name" value="PRK09245.1"/>
    <property type="match status" value="1"/>
</dbReference>
<dbReference type="PANTHER" id="PTHR43283:SF3">
    <property type="entry name" value="BETA-LACTAMASE FAMILY PROTEIN (AFU_ORTHOLOGUE AFUA_5G07500)"/>
    <property type="match status" value="1"/>
</dbReference>
<evidence type="ECO:0000313" key="3">
    <source>
        <dbReference type="EMBL" id="CAE7312785.1"/>
    </source>
</evidence>
<dbReference type="EMBL" id="CAJNIZ010011112">
    <property type="protein sequence ID" value="CAE7312785.1"/>
    <property type="molecule type" value="Genomic_DNA"/>
</dbReference>
<dbReference type="InterPro" id="IPR018376">
    <property type="entry name" value="Enoyl-CoA_hyd/isom_CS"/>
</dbReference>
<comment type="similarity">
    <text evidence="1">Belongs to the enoyl-CoA hydratase/isomerase family.</text>
</comment>
<reference evidence="3" key="1">
    <citation type="submission" date="2021-02" db="EMBL/GenBank/DDBJ databases">
        <authorList>
            <person name="Dougan E. K."/>
            <person name="Rhodes N."/>
            <person name="Thang M."/>
            <person name="Chan C."/>
        </authorList>
    </citation>
    <scope>NUCLEOTIDE SEQUENCE</scope>
</reference>
<dbReference type="SUPFAM" id="SSF52096">
    <property type="entry name" value="ClpP/crotonase"/>
    <property type="match status" value="1"/>
</dbReference>
<gene>
    <name evidence="3" type="ORF">SPIL2461_LOCUS7130</name>
</gene>
<dbReference type="InterPro" id="IPR029045">
    <property type="entry name" value="ClpP/crotonase-like_dom_sf"/>
</dbReference>
<evidence type="ECO:0000313" key="4">
    <source>
        <dbReference type="Proteomes" id="UP000649617"/>
    </source>
</evidence>
<dbReference type="SUPFAM" id="SSF56601">
    <property type="entry name" value="beta-lactamase/transpeptidase-like"/>
    <property type="match status" value="1"/>
</dbReference>
<name>A0A812NYE3_SYMPI</name>
<comment type="caution">
    <text evidence="3">The sequence shown here is derived from an EMBL/GenBank/DDBJ whole genome shotgun (WGS) entry which is preliminary data.</text>
</comment>
<dbReference type="Gene3D" id="3.40.710.10">
    <property type="entry name" value="DD-peptidase/beta-lactamase superfamily"/>
    <property type="match status" value="1"/>
</dbReference>
<dbReference type="PROSITE" id="PS00166">
    <property type="entry name" value="ENOYL_COA_HYDRATASE"/>
    <property type="match status" value="1"/>
</dbReference>
<dbReference type="InterPro" id="IPR012338">
    <property type="entry name" value="Beta-lactam/transpept-like"/>
</dbReference>
<dbReference type="AlphaFoldDB" id="A0A812NYE3"/>
<dbReference type="CDD" id="cd06558">
    <property type="entry name" value="crotonase-like"/>
    <property type="match status" value="1"/>
</dbReference>
<dbReference type="PANTHER" id="PTHR43283">
    <property type="entry name" value="BETA-LACTAMASE-RELATED"/>
    <property type="match status" value="1"/>
</dbReference>
<dbReference type="Pfam" id="PF00378">
    <property type="entry name" value="ECH_1"/>
    <property type="match status" value="1"/>
</dbReference>
<dbReference type="InterPro" id="IPR001466">
    <property type="entry name" value="Beta-lactam-related"/>
</dbReference>
<keyword evidence="4" id="KW-1185">Reference proteome</keyword>
<dbReference type="InterPro" id="IPR050789">
    <property type="entry name" value="Diverse_Enzym_Activities"/>
</dbReference>
<sequence length="642" mass="69541">MSSPDTRNALTGDDQFDDFEQTCRDINNDMSVRCVVLTGAGSAFCAGGNVKDMRDRTGLFSGDPFDQADAYRRGIQRIPRAVHALNVPIIAAVNGPAVGAGCDLATMCDIRIASEKAMFAESFVKLGIIPGDGGAWFLPRAVGYSNACKMAFSGEPVKAAEALQMGLVSEVVEPEDLLTRAIALATSIAANPPHAVRLTKQLMRASENSSLDELLDKSATFQAVCHAEPDHAEAVEAFFEKRPGFSTERLQRLTEVTQAYVDEGKLAGVITMVAREGKIVHFEAVGQRGADDSTPLQKDDLFRIYSMTKPITAAAAMQLYEQGKFALWDPVSKFVPELKNLKVLNADGEQVPAEREMTMRQLLTHTAGFSYGFNPKGDPVDQYYVDAKLWAAKDLDDFAVKLSQIPLKFNPGDQWHYSVAVDVTGLVVQRISGQPFDEYLEEHIFTPLGMQDTFFEVPADKLDRFLPNHYIDPKTRALTQIPEGGTDAMQDYKKVTLFSGGGGLVSSTMDYMKFAEAMRNGGELNGVRILSPKTVNYMRQNHLPASIVAGGNGEQPTLLGATTNGVGFGFGLGFGLVTDAVAAGVLGSNGEFNWGGAAGTVFWIDPVEDVVVVGMIQLMGSPYPFRSDLKIATYQALTESSE</sequence>
<dbReference type="Proteomes" id="UP000649617">
    <property type="component" value="Unassembled WGS sequence"/>
</dbReference>